<evidence type="ECO:0000256" key="5">
    <source>
        <dbReference type="HAMAP-Rule" id="MF_00093"/>
    </source>
</evidence>
<feature type="region of interest" description="Disordered" evidence="7">
    <location>
        <begin position="287"/>
        <end position="306"/>
    </location>
</feature>
<comment type="similarity">
    <text evidence="2 5">Belongs to the prokaryotic/mitochondrial release factor family.</text>
</comment>
<accession>V6DKI0</accession>
<dbReference type="Proteomes" id="UP000018769">
    <property type="component" value="Chromosome I"/>
</dbReference>
<dbReference type="KEGG" id="dpb:BABL1_gene_727"/>
<name>V6DKI0_9BACT</name>
<feature type="modified residue" description="N5-methylglutamine" evidence="5">
    <location>
        <position position="239"/>
    </location>
</feature>
<dbReference type="GO" id="GO:0005737">
    <property type="term" value="C:cytoplasm"/>
    <property type="evidence" value="ECO:0007669"/>
    <property type="project" value="UniProtKB-SubCell"/>
</dbReference>
<dbReference type="InterPro" id="IPR000352">
    <property type="entry name" value="Pep_chain_release_fac_I"/>
</dbReference>
<evidence type="ECO:0000313" key="9">
    <source>
        <dbReference type="EMBL" id="CDK31016.1"/>
    </source>
</evidence>
<protein>
    <recommendedName>
        <fullName evidence="5 6">Peptide chain release factor 1</fullName>
        <shortName evidence="5">RF-1</shortName>
    </recommendedName>
</protein>
<keyword evidence="5" id="KW-0963">Cytoplasm</keyword>
<dbReference type="eggNOG" id="COG0216">
    <property type="taxonomic scope" value="Bacteria"/>
</dbReference>
<dbReference type="HOGENOM" id="CLU_036856_0_1_7"/>
<keyword evidence="4 5" id="KW-0648">Protein biosynthesis</keyword>
<dbReference type="NCBIfam" id="NF001859">
    <property type="entry name" value="PRK00591.1"/>
    <property type="match status" value="1"/>
</dbReference>
<dbReference type="SMART" id="SM00937">
    <property type="entry name" value="PCRF"/>
    <property type="match status" value="1"/>
</dbReference>
<dbReference type="STRING" id="673862.BABL1_gene_727"/>
<evidence type="ECO:0000256" key="3">
    <source>
        <dbReference type="ARBA" id="ARBA00022481"/>
    </source>
</evidence>
<dbReference type="InterPro" id="IPR050057">
    <property type="entry name" value="Prokaryotic/Mito_RF"/>
</dbReference>
<comment type="subcellular location">
    <subcellularLocation>
        <location evidence="5">Cytoplasm</location>
    </subcellularLocation>
</comment>
<dbReference type="Gene3D" id="3.30.160.20">
    <property type="match status" value="1"/>
</dbReference>
<evidence type="ECO:0000256" key="6">
    <source>
        <dbReference type="NCBIfam" id="TIGR00019"/>
    </source>
</evidence>
<dbReference type="InterPro" id="IPR045853">
    <property type="entry name" value="Pep_chain_release_fac_I_sf"/>
</dbReference>
<dbReference type="FunFam" id="3.30.160.20:FF:000004">
    <property type="entry name" value="Peptide chain release factor 1"/>
    <property type="match status" value="1"/>
</dbReference>
<dbReference type="PANTHER" id="PTHR43804">
    <property type="entry name" value="LD18447P"/>
    <property type="match status" value="1"/>
</dbReference>
<evidence type="ECO:0000256" key="2">
    <source>
        <dbReference type="ARBA" id="ARBA00010835"/>
    </source>
</evidence>
<dbReference type="PATRIC" id="fig|673862.3.peg.907"/>
<gene>
    <name evidence="5 9" type="primary">prfA</name>
    <name evidence="9" type="ORF">BABL1_gene_727</name>
</gene>
<dbReference type="Pfam" id="PF00472">
    <property type="entry name" value="RF-1"/>
    <property type="match status" value="1"/>
</dbReference>
<dbReference type="InterPro" id="IPR004373">
    <property type="entry name" value="RF-1"/>
</dbReference>
<dbReference type="AlphaFoldDB" id="V6DKI0"/>
<dbReference type="PANTHER" id="PTHR43804:SF7">
    <property type="entry name" value="LD18447P"/>
    <property type="match status" value="1"/>
</dbReference>
<dbReference type="NCBIfam" id="TIGR00019">
    <property type="entry name" value="prfA"/>
    <property type="match status" value="1"/>
</dbReference>
<dbReference type="FunFam" id="3.30.70.1660:FF:000002">
    <property type="entry name" value="Peptide chain release factor 1"/>
    <property type="match status" value="1"/>
</dbReference>
<keyword evidence="3 5" id="KW-0488">Methylation</keyword>
<keyword evidence="10" id="KW-1185">Reference proteome</keyword>
<dbReference type="PROSITE" id="PS00745">
    <property type="entry name" value="RF_PROK_I"/>
    <property type="match status" value="1"/>
</dbReference>
<evidence type="ECO:0000259" key="8">
    <source>
        <dbReference type="PROSITE" id="PS00745"/>
    </source>
</evidence>
<proteinExistence type="inferred from homology"/>
<comment type="function">
    <text evidence="1 5">Peptide chain release factor 1 directs the termination of translation in response to the peptide chain termination codons UAG and UAA.</text>
</comment>
<dbReference type="InterPro" id="IPR005139">
    <property type="entry name" value="PCRF"/>
</dbReference>
<evidence type="ECO:0000256" key="1">
    <source>
        <dbReference type="ARBA" id="ARBA00002986"/>
    </source>
</evidence>
<sequence>MEKNKDLNQDLWHRAKVRFEELNQELSSPILDHSKRSSLQKEHSYLKNLLDKHNEIETLETEASEISKHILDPNTDNDILELYKEELADVESKLKEEYINLDNFLYPADELDNKSIFLEIRAGTGGQEASLFAADLLSMYTKYAIKKNWQVSLSSESETDLGGYREVVLHIQGKGVYGHLKYESGVHRVQRVPATETSGRIHTSTATVAVLPEVDEVDFAINPQDLKIDTYRAGGAGGQHVNKTDSAVRITHIPTGTVVACQDERSQHKNKAKAMKLLQSRLLTSQKEKQESEISQKRKELVGTGMRSEKVRTYNFPQNRVTDHQVNVTLNKLDIVLEGNLDEIIEALMVHNNQERRKQKLTF</sequence>
<dbReference type="Gene3D" id="3.30.70.1660">
    <property type="match status" value="1"/>
</dbReference>
<evidence type="ECO:0000313" key="10">
    <source>
        <dbReference type="Proteomes" id="UP000018769"/>
    </source>
</evidence>
<comment type="PTM">
    <text evidence="5">Methylated by PrmC. Methylation increases the termination efficiency of RF1.</text>
</comment>
<dbReference type="OrthoDB" id="9806673at2"/>
<dbReference type="HAMAP" id="MF_00093">
    <property type="entry name" value="Rel_fac_1"/>
    <property type="match status" value="1"/>
</dbReference>
<evidence type="ECO:0000256" key="4">
    <source>
        <dbReference type="ARBA" id="ARBA00022917"/>
    </source>
</evidence>
<dbReference type="RefSeq" id="WP_023792999.1">
    <property type="nucleotide sequence ID" value="NC_023003.1"/>
</dbReference>
<dbReference type="GO" id="GO:0016149">
    <property type="term" value="F:translation release factor activity, codon specific"/>
    <property type="evidence" value="ECO:0007669"/>
    <property type="project" value="UniProtKB-UniRule"/>
</dbReference>
<dbReference type="Gene3D" id="6.10.140.1950">
    <property type="match status" value="1"/>
</dbReference>
<dbReference type="Pfam" id="PF03462">
    <property type="entry name" value="PCRF"/>
    <property type="match status" value="1"/>
</dbReference>
<evidence type="ECO:0000256" key="7">
    <source>
        <dbReference type="SAM" id="MobiDB-lite"/>
    </source>
</evidence>
<feature type="domain" description="Prokaryotic-type class I peptide chain release factors" evidence="8">
    <location>
        <begin position="232"/>
        <end position="248"/>
    </location>
</feature>
<organism evidence="9 10">
    <name type="scientific">Candidatus Babela massiliensis</name>
    <dbReference type="NCBI Taxonomy" id="673862"/>
    <lineage>
        <taxon>Bacteria</taxon>
        <taxon>Candidatus Babelota</taxon>
        <taxon>Candidatus Babeliae</taxon>
        <taxon>Candidatus Babeliales</taxon>
        <taxon>Candidatus Babeliaceae</taxon>
        <taxon>Candidatus Babela</taxon>
    </lineage>
</organism>
<reference evidence="9 10" key="1">
    <citation type="journal article" date="2015" name="Biol. Direct">
        <title>Babela massiliensis, a representative of a widespread bacterial phylum with unusual adaptations to parasitism in amoebae.</title>
        <authorList>
            <person name="Pagnier I."/>
            <person name="Yutin N."/>
            <person name="Croce O."/>
            <person name="Makarova K.S."/>
            <person name="Wolf Y.I."/>
            <person name="Benamar S."/>
            <person name="Raoult D."/>
            <person name="Koonin E.V."/>
            <person name="La Scola B."/>
        </authorList>
    </citation>
    <scope>NUCLEOTIDE SEQUENCE [LARGE SCALE GENOMIC DNA]</scope>
    <source>
        <strain evidence="10">BABL1</strain>
    </source>
</reference>
<dbReference type="SUPFAM" id="SSF75620">
    <property type="entry name" value="Release factor"/>
    <property type="match status" value="1"/>
</dbReference>
<dbReference type="EMBL" id="HG793133">
    <property type="protein sequence ID" value="CDK31016.1"/>
    <property type="molecule type" value="Genomic_DNA"/>
</dbReference>